<feature type="region of interest" description="Disordered" evidence="2">
    <location>
        <begin position="255"/>
        <end position="276"/>
    </location>
</feature>
<dbReference type="Pfam" id="PF01494">
    <property type="entry name" value="FAD_binding_3"/>
    <property type="match status" value="1"/>
</dbReference>
<keyword evidence="1" id="KW-0560">Oxidoreductase</keyword>
<dbReference type="PANTHER" id="PTHR43476:SF3">
    <property type="entry name" value="FAD-BINDING MONOOXYGENASE"/>
    <property type="match status" value="1"/>
</dbReference>
<feature type="compositionally biased region" description="Basic and acidic residues" evidence="2">
    <location>
        <begin position="255"/>
        <end position="267"/>
    </location>
</feature>
<accession>A0A3D9LD45</accession>
<dbReference type="PANTHER" id="PTHR43476">
    <property type="entry name" value="3-(3-HYDROXY-PHENYL)PROPIONATE/3-HYDROXYCINNAMIC ACID HYDROXYLASE"/>
    <property type="match status" value="1"/>
</dbReference>
<organism evidence="4 5">
    <name type="scientific">Citricoccus muralis</name>
    <dbReference type="NCBI Taxonomy" id="169134"/>
    <lineage>
        <taxon>Bacteria</taxon>
        <taxon>Bacillati</taxon>
        <taxon>Actinomycetota</taxon>
        <taxon>Actinomycetes</taxon>
        <taxon>Micrococcales</taxon>
        <taxon>Micrococcaceae</taxon>
        <taxon>Citricoccus</taxon>
    </lineage>
</organism>
<reference evidence="4 5" key="1">
    <citation type="submission" date="2018-07" db="EMBL/GenBank/DDBJ databases">
        <title>Sequencing the genomes of 1000 actinobacteria strains.</title>
        <authorList>
            <person name="Klenk H.-P."/>
        </authorList>
    </citation>
    <scope>NUCLEOTIDE SEQUENCE [LARGE SCALE GENOMIC DNA]</scope>
    <source>
        <strain evidence="4 5">DSM 14442</strain>
    </source>
</reference>
<dbReference type="GO" id="GO:0008688">
    <property type="term" value="F:3-(3-hydroxyphenyl)propionate hydroxylase activity"/>
    <property type="evidence" value="ECO:0007669"/>
    <property type="project" value="TreeGrafter"/>
</dbReference>
<evidence type="ECO:0000256" key="2">
    <source>
        <dbReference type="SAM" id="MobiDB-lite"/>
    </source>
</evidence>
<proteinExistence type="predicted"/>
<dbReference type="SUPFAM" id="SSF51905">
    <property type="entry name" value="FAD/NAD(P)-binding domain"/>
    <property type="match status" value="1"/>
</dbReference>
<sequence>MHADILIVGAGPVGLFLAGLLASRGQEVIVLERREHPREHSRAIGLHPPALDALAVLSLDRAAVDEGLAVRRGIGDGDGRRLGEMTFEGVHSRHPFVLTLPQSRTERLLAEHLERLAPGALHRGVEVVGLDQPGNDDGGPVRVSVRPVGETGSGSEEWTADVVVAADGAHSTVRRLAAIGTDRKDWGDSYLMGDFADREGPGGRGTEPTAVIQLHRDGVVESFPLPGGQRRWVVHTSRHQRPERAEDLVALLRERQGERRGKRREENMSDLPELPDPATATMVRSFSVYRQLARRMVAGRTVLIGDAAHAISPIGGQGMTLGWLDALALAPLLAAGPASGPLEGRPGFAAWERSRQGAALRAARQAEANMLLGRPLAAIICRGRDGLARGVMATPLRHRLARLYTMGWAGQP</sequence>
<feature type="domain" description="FAD-binding" evidence="3">
    <location>
        <begin position="3"/>
        <end position="335"/>
    </location>
</feature>
<dbReference type="GO" id="GO:0071949">
    <property type="term" value="F:FAD binding"/>
    <property type="evidence" value="ECO:0007669"/>
    <property type="project" value="InterPro"/>
</dbReference>
<keyword evidence="5" id="KW-1185">Reference proteome</keyword>
<evidence type="ECO:0000259" key="3">
    <source>
        <dbReference type="Pfam" id="PF01494"/>
    </source>
</evidence>
<gene>
    <name evidence="4" type="ORF">C8E99_1620</name>
</gene>
<evidence type="ECO:0000313" key="4">
    <source>
        <dbReference type="EMBL" id="REE03800.1"/>
    </source>
</evidence>
<dbReference type="InterPro" id="IPR002938">
    <property type="entry name" value="FAD-bd"/>
</dbReference>
<protein>
    <submittedName>
        <fullName evidence="4">2-polyprenyl-6-methoxyphenol hydroxylase-like FAD-dependent oxidoreductase</fullName>
    </submittedName>
</protein>
<evidence type="ECO:0000256" key="1">
    <source>
        <dbReference type="ARBA" id="ARBA00023002"/>
    </source>
</evidence>
<dbReference type="GO" id="GO:0019622">
    <property type="term" value="P:3-(3-hydroxy)phenylpropionate catabolic process"/>
    <property type="evidence" value="ECO:0007669"/>
    <property type="project" value="TreeGrafter"/>
</dbReference>
<dbReference type="Gene3D" id="3.50.50.60">
    <property type="entry name" value="FAD/NAD(P)-binding domain"/>
    <property type="match status" value="1"/>
</dbReference>
<dbReference type="InterPro" id="IPR050631">
    <property type="entry name" value="PheA/TfdB_FAD_monoxygenase"/>
</dbReference>
<dbReference type="EMBL" id="QREH01000001">
    <property type="protein sequence ID" value="REE03800.1"/>
    <property type="molecule type" value="Genomic_DNA"/>
</dbReference>
<dbReference type="Gene3D" id="3.30.70.2450">
    <property type="match status" value="1"/>
</dbReference>
<dbReference type="OrthoDB" id="4246007at2"/>
<name>A0A3D9LD45_9MICC</name>
<dbReference type="PRINTS" id="PR00420">
    <property type="entry name" value="RNGMNOXGNASE"/>
</dbReference>
<dbReference type="InterPro" id="IPR036188">
    <property type="entry name" value="FAD/NAD-bd_sf"/>
</dbReference>
<evidence type="ECO:0000313" key="5">
    <source>
        <dbReference type="Proteomes" id="UP000256727"/>
    </source>
</evidence>
<dbReference type="Proteomes" id="UP000256727">
    <property type="component" value="Unassembled WGS sequence"/>
</dbReference>
<comment type="caution">
    <text evidence="4">The sequence shown here is derived from an EMBL/GenBank/DDBJ whole genome shotgun (WGS) entry which is preliminary data.</text>
</comment>
<dbReference type="RefSeq" id="WP_115931854.1">
    <property type="nucleotide sequence ID" value="NZ_QREH01000001.1"/>
</dbReference>
<dbReference type="AlphaFoldDB" id="A0A3D9LD45"/>